<gene>
    <name evidence="2" type="ORF">B0H16DRAFT_1720540</name>
</gene>
<evidence type="ECO:0000313" key="3">
    <source>
        <dbReference type="Proteomes" id="UP001215598"/>
    </source>
</evidence>
<sequence>MSSIPEVSTLLITESPPPTRISSIIVAILILPAIMAAFIHYASPGRLTRVLVDIMEDTEATYLEGLETGRLSASDIQTAEAVSSLQLKVSNIREASLRNSLSCWATLREFFTGHTMTLLSCIWKVYQLQVHLEILKEQRLRDNDLTPVEIRAVPFYWRRLELPPTSHSNSRRSNRYE</sequence>
<dbReference type="EMBL" id="JARKIB010000040">
    <property type="protein sequence ID" value="KAJ7759124.1"/>
    <property type="molecule type" value="Genomic_DNA"/>
</dbReference>
<keyword evidence="1" id="KW-0472">Membrane</keyword>
<keyword evidence="1" id="KW-1133">Transmembrane helix</keyword>
<keyword evidence="3" id="KW-1185">Reference proteome</keyword>
<evidence type="ECO:0000256" key="1">
    <source>
        <dbReference type="SAM" id="Phobius"/>
    </source>
</evidence>
<dbReference type="Proteomes" id="UP001215598">
    <property type="component" value="Unassembled WGS sequence"/>
</dbReference>
<evidence type="ECO:0000313" key="2">
    <source>
        <dbReference type="EMBL" id="KAJ7759124.1"/>
    </source>
</evidence>
<keyword evidence="1" id="KW-0812">Transmembrane</keyword>
<feature type="transmembrane region" description="Helical" evidence="1">
    <location>
        <begin position="20"/>
        <end position="39"/>
    </location>
</feature>
<reference evidence="2" key="1">
    <citation type="submission" date="2023-03" db="EMBL/GenBank/DDBJ databases">
        <title>Massive genome expansion in bonnet fungi (Mycena s.s.) driven by repeated elements and novel gene families across ecological guilds.</title>
        <authorList>
            <consortium name="Lawrence Berkeley National Laboratory"/>
            <person name="Harder C.B."/>
            <person name="Miyauchi S."/>
            <person name="Viragh M."/>
            <person name="Kuo A."/>
            <person name="Thoen E."/>
            <person name="Andreopoulos B."/>
            <person name="Lu D."/>
            <person name="Skrede I."/>
            <person name="Drula E."/>
            <person name="Henrissat B."/>
            <person name="Morin E."/>
            <person name="Kohler A."/>
            <person name="Barry K."/>
            <person name="LaButti K."/>
            <person name="Morin E."/>
            <person name="Salamov A."/>
            <person name="Lipzen A."/>
            <person name="Mereny Z."/>
            <person name="Hegedus B."/>
            <person name="Baldrian P."/>
            <person name="Stursova M."/>
            <person name="Weitz H."/>
            <person name="Taylor A."/>
            <person name="Grigoriev I.V."/>
            <person name="Nagy L.G."/>
            <person name="Martin F."/>
            <person name="Kauserud H."/>
        </authorList>
    </citation>
    <scope>NUCLEOTIDE SEQUENCE</scope>
    <source>
        <strain evidence="2">CBHHK182m</strain>
    </source>
</reference>
<dbReference type="AlphaFoldDB" id="A0AAD7J8J2"/>
<comment type="caution">
    <text evidence="2">The sequence shown here is derived from an EMBL/GenBank/DDBJ whole genome shotgun (WGS) entry which is preliminary data.</text>
</comment>
<accession>A0AAD7J8J2</accession>
<organism evidence="2 3">
    <name type="scientific">Mycena metata</name>
    <dbReference type="NCBI Taxonomy" id="1033252"/>
    <lineage>
        <taxon>Eukaryota</taxon>
        <taxon>Fungi</taxon>
        <taxon>Dikarya</taxon>
        <taxon>Basidiomycota</taxon>
        <taxon>Agaricomycotina</taxon>
        <taxon>Agaricomycetes</taxon>
        <taxon>Agaricomycetidae</taxon>
        <taxon>Agaricales</taxon>
        <taxon>Marasmiineae</taxon>
        <taxon>Mycenaceae</taxon>
        <taxon>Mycena</taxon>
    </lineage>
</organism>
<proteinExistence type="predicted"/>
<protein>
    <submittedName>
        <fullName evidence="2">Uncharacterized protein</fullName>
    </submittedName>
</protein>
<name>A0AAD7J8J2_9AGAR</name>